<organism evidence="2 3">
    <name type="scientific">Labrys miyagiensis</name>
    <dbReference type="NCBI Taxonomy" id="346912"/>
    <lineage>
        <taxon>Bacteria</taxon>
        <taxon>Pseudomonadati</taxon>
        <taxon>Pseudomonadota</taxon>
        <taxon>Alphaproteobacteria</taxon>
        <taxon>Hyphomicrobiales</taxon>
        <taxon>Xanthobacteraceae</taxon>
        <taxon>Labrys</taxon>
    </lineage>
</organism>
<feature type="region of interest" description="Disordered" evidence="1">
    <location>
        <begin position="23"/>
        <end position="44"/>
    </location>
</feature>
<dbReference type="EMBL" id="BSPC01000069">
    <property type="protein sequence ID" value="GLS23108.1"/>
    <property type="molecule type" value="Genomic_DNA"/>
</dbReference>
<comment type="caution">
    <text evidence="2">The sequence shown here is derived from an EMBL/GenBank/DDBJ whole genome shotgun (WGS) entry which is preliminary data.</text>
</comment>
<evidence type="ECO:0000256" key="1">
    <source>
        <dbReference type="SAM" id="MobiDB-lite"/>
    </source>
</evidence>
<proteinExistence type="predicted"/>
<dbReference type="Proteomes" id="UP001156882">
    <property type="component" value="Unassembled WGS sequence"/>
</dbReference>
<evidence type="ECO:0000313" key="3">
    <source>
        <dbReference type="Proteomes" id="UP001156882"/>
    </source>
</evidence>
<accession>A0ABQ6CTI7</accession>
<feature type="compositionally biased region" description="Basic and acidic residues" evidence="1">
    <location>
        <begin position="35"/>
        <end position="44"/>
    </location>
</feature>
<gene>
    <name evidence="2" type="ORF">GCM10007874_61280</name>
</gene>
<name>A0ABQ6CTI7_9HYPH</name>
<evidence type="ECO:0000313" key="2">
    <source>
        <dbReference type="EMBL" id="GLS23108.1"/>
    </source>
</evidence>
<keyword evidence="3" id="KW-1185">Reference proteome</keyword>
<sequence>MIQARSSSLPDDGPASAIARWENEGGATRALPDPLSRRTQQDLREQENARAVYMTDLDVEGALHLFHSYPWAIPSNIVE</sequence>
<reference evidence="3" key="1">
    <citation type="journal article" date="2019" name="Int. J. Syst. Evol. Microbiol.">
        <title>The Global Catalogue of Microorganisms (GCM) 10K type strain sequencing project: providing services to taxonomists for standard genome sequencing and annotation.</title>
        <authorList>
            <consortium name="The Broad Institute Genomics Platform"/>
            <consortium name="The Broad Institute Genome Sequencing Center for Infectious Disease"/>
            <person name="Wu L."/>
            <person name="Ma J."/>
        </authorList>
    </citation>
    <scope>NUCLEOTIDE SEQUENCE [LARGE SCALE GENOMIC DNA]</scope>
    <source>
        <strain evidence="3">NBRC 101365</strain>
    </source>
</reference>
<protein>
    <submittedName>
        <fullName evidence="2">Uncharacterized protein</fullName>
    </submittedName>
</protein>
<dbReference type="RefSeq" id="WP_284316039.1">
    <property type="nucleotide sequence ID" value="NZ_BSPC01000069.1"/>
</dbReference>